<comment type="caution">
    <text evidence="1">The sequence shown here is derived from an EMBL/GenBank/DDBJ whole genome shotgun (WGS) entry which is preliminary data.</text>
</comment>
<evidence type="ECO:0000313" key="1">
    <source>
        <dbReference type="EMBL" id="KAJ0009973.1"/>
    </source>
</evidence>
<accession>A0ACC0X592</accession>
<organism evidence="1 2">
    <name type="scientific">Pistacia integerrima</name>
    <dbReference type="NCBI Taxonomy" id="434235"/>
    <lineage>
        <taxon>Eukaryota</taxon>
        <taxon>Viridiplantae</taxon>
        <taxon>Streptophyta</taxon>
        <taxon>Embryophyta</taxon>
        <taxon>Tracheophyta</taxon>
        <taxon>Spermatophyta</taxon>
        <taxon>Magnoliopsida</taxon>
        <taxon>eudicotyledons</taxon>
        <taxon>Gunneridae</taxon>
        <taxon>Pentapetalae</taxon>
        <taxon>rosids</taxon>
        <taxon>malvids</taxon>
        <taxon>Sapindales</taxon>
        <taxon>Anacardiaceae</taxon>
        <taxon>Pistacia</taxon>
    </lineage>
</organism>
<name>A0ACC0X592_9ROSI</name>
<protein>
    <submittedName>
        <fullName evidence="1">Uncharacterized protein</fullName>
    </submittedName>
</protein>
<gene>
    <name evidence="1" type="ORF">Pint_33092</name>
</gene>
<keyword evidence="2" id="KW-1185">Reference proteome</keyword>
<evidence type="ECO:0000313" key="2">
    <source>
        <dbReference type="Proteomes" id="UP001163603"/>
    </source>
</evidence>
<dbReference type="EMBL" id="CM047749">
    <property type="protein sequence ID" value="KAJ0009973.1"/>
    <property type="molecule type" value="Genomic_DNA"/>
</dbReference>
<proteinExistence type="predicted"/>
<sequence>MNDHGIELNSKRLSSRTKYRVSPFLSSHLIKPNTKSPRPLFSISQDYCIYLFSLLLHKFSHHNSRGEMSNGIVERALNSLGKGFGLTSDFKLKYCKGKERLVLLNETHQRDINLPGFGPIKNVSIDIKCGKGDLSHSDILEFNKSSILGKIPSGYFNAMFNLESGSWTTDAAHTKYWGLDGYFITLFNLHSDRYPLVLSDEILGIPVLYHGNVSS</sequence>
<reference evidence="2" key="1">
    <citation type="journal article" date="2023" name="G3 (Bethesda)">
        <title>Genome assembly and association tests identify interacting loci associated with vigor, precocity, and sex in interspecific pistachio rootstocks.</title>
        <authorList>
            <person name="Palmer W."/>
            <person name="Jacygrad E."/>
            <person name="Sagayaradj S."/>
            <person name="Cavanaugh K."/>
            <person name="Han R."/>
            <person name="Bertier L."/>
            <person name="Beede B."/>
            <person name="Kafkas S."/>
            <person name="Golino D."/>
            <person name="Preece J."/>
            <person name="Michelmore R."/>
        </authorList>
    </citation>
    <scope>NUCLEOTIDE SEQUENCE [LARGE SCALE GENOMIC DNA]</scope>
</reference>
<dbReference type="Proteomes" id="UP001163603">
    <property type="component" value="Chromosome 14"/>
</dbReference>